<dbReference type="SUPFAM" id="SSF63829">
    <property type="entry name" value="Calcium-dependent phosphotriesterase"/>
    <property type="match status" value="1"/>
</dbReference>
<feature type="domain" description="Conserved hypothetical protein CHP03032" evidence="2">
    <location>
        <begin position="67"/>
        <end position="382"/>
    </location>
</feature>
<evidence type="ECO:0000256" key="1">
    <source>
        <dbReference type="SAM" id="MobiDB-lite"/>
    </source>
</evidence>
<evidence type="ECO:0000313" key="4">
    <source>
        <dbReference type="Proteomes" id="UP000194003"/>
    </source>
</evidence>
<dbReference type="EMBL" id="LVJN01000020">
    <property type="protein sequence ID" value="OSM01819.1"/>
    <property type="molecule type" value="Genomic_DNA"/>
</dbReference>
<dbReference type="AlphaFoldDB" id="A0A1Y2K1K7"/>
<dbReference type="NCBIfam" id="TIGR03032">
    <property type="entry name" value="TIGR03032 family protein"/>
    <property type="match status" value="1"/>
</dbReference>
<feature type="compositionally biased region" description="Polar residues" evidence="1">
    <location>
        <begin position="42"/>
        <end position="55"/>
    </location>
</feature>
<sequence>MRRRGELKSLFLRSKPRQCRAVHMRCSILSAKSPLGEPERAMSQSDATPLPNTEPATPPLSVRASPGFAAWMAQQGVGLAFTTYQSGKLFLLGGSADGRLSVFERTFEHCMGLCAHNDSLVMSSKWQIWRFDNVLTPDQNHNGYDRLYLPTQAYTTGNVDTHDIGVDAQGRILFVNTLFNCLSAAAPGYSFVPLWRPPFVSGFAAEDRCHLNGMALRDGAPRYVTMVANSDHRDGWRDHRADGGLLMDITTNQILLDGLSMPHSPRVYDGHIWLLNSGRGELQRIPLTGGAGESVAPLPGYGRGLTFVGRHAVVGLSKARRDKAFSGLPLDDILAQRGTPPQCGLAVIDIDRGQMAHQLLIEGVVSELYDVIALPGARRPMAVGLLSDEIHHILRIGAEAPQNGPF</sequence>
<proteinExistence type="predicted"/>
<dbReference type="STRING" id="1434232.MAIT1_01861"/>
<protein>
    <recommendedName>
        <fullName evidence="2">Conserved hypothetical protein CHP03032 domain-containing protein</fullName>
    </recommendedName>
</protein>
<dbReference type="Pfam" id="PF16261">
    <property type="entry name" value="DUF4915"/>
    <property type="match status" value="1"/>
</dbReference>
<feature type="region of interest" description="Disordered" evidence="1">
    <location>
        <begin position="36"/>
        <end position="59"/>
    </location>
</feature>
<keyword evidence="4" id="KW-1185">Reference proteome</keyword>
<dbReference type="InterPro" id="IPR017481">
    <property type="entry name" value="CHP03032"/>
</dbReference>
<dbReference type="Proteomes" id="UP000194003">
    <property type="component" value="Unassembled WGS sequence"/>
</dbReference>
<gene>
    <name evidence="3" type="ORF">MAIT1_01861</name>
</gene>
<name>A0A1Y2K1K7_9PROT</name>
<comment type="caution">
    <text evidence="3">The sequence shown here is derived from an EMBL/GenBank/DDBJ whole genome shotgun (WGS) entry which is preliminary data.</text>
</comment>
<organism evidence="3 4">
    <name type="scientific">Magnetofaba australis IT-1</name>
    <dbReference type="NCBI Taxonomy" id="1434232"/>
    <lineage>
        <taxon>Bacteria</taxon>
        <taxon>Pseudomonadati</taxon>
        <taxon>Pseudomonadota</taxon>
        <taxon>Magnetococcia</taxon>
        <taxon>Magnetococcales</taxon>
        <taxon>Magnetococcaceae</taxon>
        <taxon>Magnetofaba</taxon>
    </lineage>
</organism>
<accession>A0A1Y2K1K7</accession>
<evidence type="ECO:0000259" key="2">
    <source>
        <dbReference type="Pfam" id="PF16261"/>
    </source>
</evidence>
<reference evidence="3 4" key="1">
    <citation type="journal article" date="2016" name="BMC Genomics">
        <title>Combined genomic and structural analyses of a cultured magnetotactic bacterium reveals its niche adaptation to a dynamic environment.</title>
        <authorList>
            <person name="Araujo A.C."/>
            <person name="Morillo V."/>
            <person name="Cypriano J."/>
            <person name="Teixeira L.C."/>
            <person name="Leao P."/>
            <person name="Lyra S."/>
            <person name="Almeida L.G."/>
            <person name="Bazylinski D.A."/>
            <person name="Vasconcellos A.T."/>
            <person name="Abreu F."/>
            <person name="Lins U."/>
        </authorList>
    </citation>
    <scope>NUCLEOTIDE SEQUENCE [LARGE SCALE GENOMIC DNA]</scope>
    <source>
        <strain evidence="3 4">IT-1</strain>
    </source>
</reference>
<evidence type="ECO:0000313" key="3">
    <source>
        <dbReference type="EMBL" id="OSM01819.1"/>
    </source>
</evidence>